<name>A0A1L9QMX1_9CYAN</name>
<evidence type="ECO:0000256" key="1">
    <source>
        <dbReference type="SAM" id="Phobius"/>
    </source>
</evidence>
<feature type="transmembrane region" description="Helical" evidence="1">
    <location>
        <begin position="128"/>
        <end position="151"/>
    </location>
</feature>
<feature type="transmembrane region" description="Helical" evidence="1">
    <location>
        <begin position="99"/>
        <end position="122"/>
    </location>
</feature>
<feature type="transmembrane region" description="Helical" evidence="1">
    <location>
        <begin position="67"/>
        <end position="87"/>
    </location>
</feature>
<reference evidence="2" key="1">
    <citation type="submission" date="2016-10" db="EMBL/GenBank/DDBJ databases">
        <title>CRISPR-Cas defence system in Roseofilum reptotaenium: evidence of a bacteriophage-cyanobacterium arms race in the coral black band disease.</title>
        <authorList>
            <person name="Buerger P."/>
            <person name="Wood-Charlson E.M."/>
            <person name="Weynberg K.D."/>
            <person name="Willis B."/>
            <person name="Van Oppen M.J."/>
        </authorList>
    </citation>
    <scope>NUCLEOTIDE SEQUENCE [LARGE SCALE GENOMIC DNA]</scope>
    <source>
        <strain evidence="2">AO1-A</strain>
    </source>
</reference>
<feature type="transmembrane region" description="Helical" evidence="1">
    <location>
        <begin position="172"/>
        <end position="190"/>
    </location>
</feature>
<gene>
    <name evidence="2" type="ORF">BI308_18725</name>
</gene>
<dbReference type="EMBL" id="MLAW01000039">
    <property type="protein sequence ID" value="OJJ24021.1"/>
    <property type="molecule type" value="Genomic_DNA"/>
</dbReference>
<dbReference type="AlphaFoldDB" id="A0A1L9QMX1"/>
<comment type="caution">
    <text evidence="2">The sequence shown here is derived from an EMBL/GenBank/DDBJ whole genome shotgun (WGS) entry which is preliminary data.</text>
</comment>
<keyword evidence="1" id="KW-0472">Membrane</keyword>
<protein>
    <submittedName>
        <fullName evidence="2">Actin-binding WH2 domain-containing protein</fullName>
    </submittedName>
</protein>
<organism evidence="2 3">
    <name type="scientific">Roseofilum reptotaenium AO1-A</name>
    <dbReference type="NCBI Taxonomy" id="1925591"/>
    <lineage>
        <taxon>Bacteria</taxon>
        <taxon>Bacillati</taxon>
        <taxon>Cyanobacteriota</taxon>
        <taxon>Cyanophyceae</taxon>
        <taxon>Desertifilales</taxon>
        <taxon>Desertifilaceae</taxon>
        <taxon>Roseofilum</taxon>
    </lineage>
</organism>
<keyword evidence="1" id="KW-1133">Transmembrane helix</keyword>
<keyword evidence="3" id="KW-1185">Reference proteome</keyword>
<keyword evidence="1" id="KW-0812">Transmembrane</keyword>
<evidence type="ECO:0000313" key="3">
    <source>
        <dbReference type="Proteomes" id="UP000183940"/>
    </source>
</evidence>
<dbReference type="Proteomes" id="UP000183940">
    <property type="component" value="Unassembled WGS sequence"/>
</dbReference>
<sequence>MNYFAIVMQMLRERNSFMEEIYKGIKIKSKITGLFISSSIFFAFYGLIMGAYGHWYQSLVSAIKLPALYLLTLIICFPTLYLFNVLFGSKCNPEQYLCLLMSAMGLISILLCGFAPITVFFLLSIPDYHFYLLLNVLILGVTGFFGIQFFYEGMKQLMKADDIGYKIRHRILLGWLFLYGIIGSQLGWTLRPFMGTPGKAFELFRPLESNFYSAVFRSFLALFN</sequence>
<accession>A0A1L9QMX1</accession>
<evidence type="ECO:0000313" key="2">
    <source>
        <dbReference type="EMBL" id="OJJ24021.1"/>
    </source>
</evidence>
<feature type="transmembrane region" description="Helical" evidence="1">
    <location>
        <begin position="31"/>
        <end position="55"/>
    </location>
</feature>
<proteinExistence type="predicted"/>
<dbReference type="STRING" id="1925591.BI308_18725"/>